<dbReference type="AlphaFoldDB" id="A0AA49JD41"/>
<reference evidence="1" key="2">
    <citation type="journal article" date="2024" name="Antonie Van Leeuwenhoek">
        <title>Roseihalotalea indica gen. nov., sp. nov., a halophilic Bacteroidetes from mesopelagic Southwest Indian Ocean with higher carbohydrate metabolic potential.</title>
        <authorList>
            <person name="Chen B."/>
            <person name="Zhang M."/>
            <person name="Lin D."/>
            <person name="Ye J."/>
            <person name="Tang K."/>
        </authorList>
    </citation>
    <scope>NUCLEOTIDE SEQUENCE</scope>
    <source>
        <strain evidence="1">TK19036</strain>
    </source>
</reference>
<reference evidence="1" key="1">
    <citation type="journal article" date="2023" name="Comput. Struct. Biotechnol. J.">
        <title>Discovery of a novel marine Bacteroidetes with a rich repertoire of carbohydrate-active enzymes.</title>
        <authorList>
            <person name="Chen B."/>
            <person name="Liu G."/>
            <person name="Chen Q."/>
            <person name="Wang H."/>
            <person name="Liu L."/>
            <person name="Tang K."/>
        </authorList>
    </citation>
    <scope>NUCLEOTIDE SEQUENCE</scope>
    <source>
        <strain evidence="1">TK19036</strain>
    </source>
</reference>
<evidence type="ECO:0000313" key="1">
    <source>
        <dbReference type="EMBL" id="WKN35441.1"/>
    </source>
</evidence>
<dbReference type="EMBL" id="CP120682">
    <property type="protein sequence ID" value="WKN35441.1"/>
    <property type="molecule type" value="Genomic_DNA"/>
</dbReference>
<protein>
    <submittedName>
        <fullName evidence="1">Uncharacterized protein</fullName>
    </submittedName>
</protein>
<sequence length="75" mass="8369">MKIVAIVSVIGILSVLANVGFIIYETLCMDFDFNSPWHDDDNQPEQTEVEKGSDSLSAQWKKKITAASIMTYQEG</sequence>
<organism evidence="1">
    <name type="scientific">Roseihalotalea indica</name>
    <dbReference type="NCBI Taxonomy" id="2867963"/>
    <lineage>
        <taxon>Bacteria</taxon>
        <taxon>Pseudomonadati</taxon>
        <taxon>Bacteroidota</taxon>
        <taxon>Cytophagia</taxon>
        <taxon>Cytophagales</taxon>
        <taxon>Catalimonadaceae</taxon>
        <taxon>Roseihalotalea</taxon>
    </lineage>
</organism>
<name>A0AA49JD41_9BACT</name>
<proteinExistence type="predicted"/>
<accession>A0AA49JD41</accession>
<gene>
    <name evidence="1" type="ORF">K4G66_24000</name>
</gene>